<organism evidence="1 2">
    <name type="scientific">Streptomyces pratisoli</name>
    <dbReference type="NCBI Taxonomy" id="3139917"/>
    <lineage>
        <taxon>Bacteria</taxon>
        <taxon>Bacillati</taxon>
        <taxon>Actinomycetota</taxon>
        <taxon>Actinomycetes</taxon>
        <taxon>Kitasatosporales</taxon>
        <taxon>Streptomycetaceae</taxon>
        <taxon>Streptomyces</taxon>
    </lineage>
</organism>
<evidence type="ECO:0000313" key="1">
    <source>
        <dbReference type="EMBL" id="MEJ8662325.1"/>
    </source>
</evidence>
<comment type="caution">
    <text evidence="1">The sequence shown here is derived from an EMBL/GenBank/DDBJ whole genome shotgun (WGS) entry which is preliminary data.</text>
</comment>
<keyword evidence="2" id="KW-1185">Reference proteome</keyword>
<reference evidence="1" key="1">
    <citation type="submission" date="2024-03" db="EMBL/GenBank/DDBJ databases">
        <title>Novel Streptomyces species of biotechnological and ecological value are a feature of Machair soil.</title>
        <authorList>
            <person name="Prole J.R."/>
            <person name="Goodfellow M."/>
            <person name="Allenby N."/>
            <person name="Ward A.C."/>
        </authorList>
    </citation>
    <scope>NUCLEOTIDE SEQUENCE</scope>
    <source>
        <strain evidence="1">MS1.AVA.4</strain>
    </source>
</reference>
<name>A0ACC6QVH0_9ACTN</name>
<protein>
    <submittedName>
        <fullName evidence="1">Uncharacterized protein</fullName>
    </submittedName>
</protein>
<gene>
    <name evidence="1" type="ORF">WKI58_38705</name>
</gene>
<dbReference type="Proteomes" id="UP001375539">
    <property type="component" value="Unassembled WGS sequence"/>
</dbReference>
<sequence>MSRRNDTPTSCMGCIVLIAVLILGGLFIRTIADSAADLPQPTPEPLPAVTQTETPPDLPGPESTHTPDTGAQDGIQFGYACSPVGALGNAEDGRPAKCFMGKDGRARWGYDSNRG</sequence>
<dbReference type="EMBL" id="JBBKAI010000004">
    <property type="protein sequence ID" value="MEJ8662325.1"/>
    <property type="molecule type" value="Genomic_DNA"/>
</dbReference>
<proteinExistence type="predicted"/>
<evidence type="ECO:0000313" key="2">
    <source>
        <dbReference type="Proteomes" id="UP001375539"/>
    </source>
</evidence>
<accession>A0ACC6QVH0</accession>